<keyword evidence="4 11" id="KW-0808">Transferase</keyword>
<evidence type="ECO:0000256" key="7">
    <source>
        <dbReference type="ARBA" id="ARBA00037904"/>
    </source>
</evidence>
<dbReference type="PANTHER" id="PTHR43646:SF2">
    <property type="entry name" value="GLYCOSYLTRANSFERASE 2-LIKE DOMAIN-CONTAINING PROTEIN"/>
    <property type="match status" value="1"/>
</dbReference>
<feature type="domain" description="Glycosyltransferase 2-like" evidence="10">
    <location>
        <begin position="5"/>
        <end position="116"/>
    </location>
</feature>
<evidence type="ECO:0000256" key="5">
    <source>
        <dbReference type="ARBA" id="ARBA00023136"/>
    </source>
</evidence>
<keyword evidence="5" id="KW-0472">Membrane</keyword>
<evidence type="ECO:0000313" key="11">
    <source>
        <dbReference type="EMBL" id="SDG78953.1"/>
    </source>
</evidence>
<dbReference type="STRING" id="366584.SAMN05216377_11579"/>
<evidence type="ECO:0000256" key="8">
    <source>
        <dbReference type="ARBA" id="ARBA00038120"/>
    </source>
</evidence>
<keyword evidence="3" id="KW-0328">Glycosyltransferase</keyword>
<evidence type="ECO:0000256" key="9">
    <source>
        <dbReference type="ARBA" id="ARBA00040345"/>
    </source>
</evidence>
<dbReference type="Pfam" id="PF00535">
    <property type="entry name" value="Glycos_transf_2"/>
    <property type="match status" value="1"/>
</dbReference>
<proteinExistence type="inferred from homology"/>
<evidence type="ECO:0000256" key="3">
    <source>
        <dbReference type="ARBA" id="ARBA00022676"/>
    </source>
</evidence>
<evidence type="ECO:0000256" key="4">
    <source>
        <dbReference type="ARBA" id="ARBA00022679"/>
    </source>
</evidence>
<protein>
    <recommendedName>
        <fullName evidence="9">4,4'-diaponeurosporenoate glycosyltransferase</fullName>
    </recommendedName>
</protein>
<reference evidence="11 12" key="1">
    <citation type="submission" date="2016-10" db="EMBL/GenBank/DDBJ databases">
        <authorList>
            <person name="de Groot N.N."/>
        </authorList>
    </citation>
    <scope>NUCLEOTIDE SEQUENCE [LARGE SCALE GENOMIC DNA]</scope>
    <source>
        <strain evidence="11 12">CGMCC 4.3143</strain>
    </source>
</reference>
<evidence type="ECO:0000256" key="2">
    <source>
        <dbReference type="ARBA" id="ARBA00022475"/>
    </source>
</evidence>
<dbReference type="SUPFAM" id="SSF53448">
    <property type="entry name" value="Nucleotide-diphospho-sugar transferases"/>
    <property type="match status" value="1"/>
</dbReference>
<dbReference type="InterPro" id="IPR001173">
    <property type="entry name" value="Glyco_trans_2-like"/>
</dbReference>
<name>A0A1G7X442_PSEOR</name>
<dbReference type="CDD" id="cd00761">
    <property type="entry name" value="Glyco_tranf_GTA_type"/>
    <property type="match status" value="1"/>
</dbReference>
<dbReference type="EMBL" id="FNBE01000015">
    <property type="protein sequence ID" value="SDG78953.1"/>
    <property type="molecule type" value="Genomic_DNA"/>
</dbReference>
<evidence type="ECO:0000259" key="10">
    <source>
        <dbReference type="Pfam" id="PF00535"/>
    </source>
</evidence>
<dbReference type="GO" id="GO:0016757">
    <property type="term" value="F:glycosyltransferase activity"/>
    <property type="evidence" value="ECO:0007669"/>
    <property type="project" value="UniProtKB-KW"/>
</dbReference>
<dbReference type="RefSeq" id="WP_093088111.1">
    <property type="nucleotide sequence ID" value="NZ_FNBE01000015.1"/>
</dbReference>
<dbReference type="OrthoDB" id="9777873at2"/>
<accession>A0A1G7X442</accession>
<dbReference type="InterPro" id="IPR029044">
    <property type="entry name" value="Nucleotide-diphossugar_trans"/>
</dbReference>
<gene>
    <name evidence="11" type="ORF">SAMN05216377_11579</name>
</gene>
<evidence type="ECO:0000313" key="12">
    <source>
        <dbReference type="Proteomes" id="UP000198967"/>
    </source>
</evidence>
<evidence type="ECO:0000256" key="6">
    <source>
        <dbReference type="ARBA" id="ARBA00037281"/>
    </source>
</evidence>
<sequence length="215" mass="22717">MRVGVVVPARDEEDRVEECLRAVHAAIRHAGVPGWVCVVADRCTDRTADVAAPYARVVRTGRARTVGEVRDLGVRHLPPVDWLCNTDADSVVPPTWVADQLRHAAAGADAVAGPVDLDAELPGVAAERYRRLLTGTDGHAYAANLGVRATAYHAVGGFPAVPHGEEHALLARLRDAGFRVVRPPEVRVRTSARTTGRAAGGLADLLDGLLDGLGA</sequence>
<comment type="pathway">
    <text evidence="7">Carotenoid biosynthesis; staphyloxanthin biosynthesis; staphyloxanthin from farnesyl diphosphate: step 4/5.</text>
</comment>
<dbReference type="Proteomes" id="UP000198967">
    <property type="component" value="Unassembled WGS sequence"/>
</dbReference>
<comment type="function">
    <text evidence="6">Catalyzes the glycosylation of 4,4'-diaponeurosporenoate, i.e. the esterification of glucose at the C1'' position with the carboxyl group of 4,4'-diaponeurosporenic acid, to form glycosyl-4,4'-diaponeurosporenoate. This is a step in the biosynthesis of staphyloxanthin, an orange pigment present in most staphylococci strains.</text>
</comment>
<dbReference type="GO" id="GO:0005886">
    <property type="term" value="C:plasma membrane"/>
    <property type="evidence" value="ECO:0007669"/>
    <property type="project" value="UniProtKB-SubCell"/>
</dbReference>
<dbReference type="PANTHER" id="PTHR43646">
    <property type="entry name" value="GLYCOSYLTRANSFERASE"/>
    <property type="match status" value="1"/>
</dbReference>
<evidence type="ECO:0000256" key="1">
    <source>
        <dbReference type="ARBA" id="ARBA00004236"/>
    </source>
</evidence>
<dbReference type="Gene3D" id="3.90.550.10">
    <property type="entry name" value="Spore Coat Polysaccharide Biosynthesis Protein SpsA, Chain A"/>
    <property type="match status" value="1"/>
</dbReference>
<organism evidence="11 12">
    <name type="scientific">Pseudonocardia oroxyli</name>
    <dbReference type="NCBI Taxonomy" id="366584"/>
    <lineage>
        <taxon>Bacteria</taxon>
        <taxon>Bacillati</taxon>
        <taxon>Actinomycetota</taxon>
        <taxon>Actinomycetes</taxon>
        <taxon>Pseudonocardiales</taxon>
        <taxon>Pseudonocardiaceae</taxon>
        <taxon>Pseudonocardia</taxon>
    </lineage>
</organism>
<dbReference type="AlphaFoldDB" id="A0A1G7X442"/>
<comment type="similarity">
    <text evidence="8">Belongs to the glycosyltransferase 2 family. CrtQ subfamily.</text>
</comment>
<keyword evidence="12" id="KW-1185">Reference proteome</keyword>
<comment type="subcellular location">
    <subcellularLocation>
        <location evidence="1">Cell membrane</location>
    </subcellularLocation>
</comment>
<keyword evidence="2" id="KW-1003">Cell membrane</keyword>